<dbReference type="EMBL" id="HBUE01101089">
    <property type="protein sequence ID" value="CAG6485397.1"/>
    <property type="molecule type" value="Transcribed_RNA"/>
</dbReference>
<dbReference type="SUPFAM" id="SSF54928">
    <property type="entry name" value="RNA-binding domain, RBD"/>
    <property type="match status" value="1"/>
</dbReference>
<dbReference type="Pfam" id="PF04857">
    <property type="entry name" value="CAF1"/>
    <property type="match status" value="1"/>
</dbReference>
<feature type="region of interest" description="Disordered" evidence="2">
    <location>
        <begin position="513"/>
        <end position="532"/>
    </location>
</feature>
<comment type="similarity">
    <text evidence="1">Belongs to the CAF1 family.</text>
</comment>
<protein>
    <submittedName>
        <fullName evidence="4">Poly(A)-specific ribonuclease PARN</fullName>
    </submittedName>
</protein>
<proteinExistence type="inferred from homology"/>
<dbReference type="GO" id="GO:0004535">
    <property type="term" value="F:poly(A)-specific ribonuclease activity"/>
    <property type="evidence" value="ECO:0007669"/>
    <property type="project" value="InterPro"/>
</dbReference>
<dbReference type="PANTHER" id="PTHR15092:SF44">
    <property type="entry name" value="POLY(A)-SPECIFIC RIBONUCLEASE PARN"/>
    <property type="match status" value="1"/>
</dbReference>
<dbReference type="InterPro" id="IPR034042">
    <property type="entry name" value="PARN_R3H"/>
</dbReference>
<feature type="domain" description="Poly(A)-specific ribonuclease RNA-binding" evidence="3">
    <location>
        <begin position="426"/>
        <end position="505"/>
    </location>
</feature>
<evidence type="ECO:0000256" key="1">
    <source>
        <dbReference type="ARBA" id="ARBA00008372"/>
    </source>
</evidence>
<dbReference type="SUPFAM" id="SSF82708">
    <property type="entry name" value="R3H domain"/>
    <property type="match status" value="1"/>
</dbReference>
<dbReference type="GO" id="GO:0000289">
    <property type="term" value="P:nuclear-transcribed mRNA poly(A) tail shortening"/>
    <property type="evidence" value="ECO:0007669"/>
    <property type="project" value="TreeGrafter"/>
</dbReference>
<dbReference type="GO" id="GO:0046872">
    <property type="term" value="F:metal ion binding"/>
    <property type="evidence" value="ECO:0007669"/>
    <property type="project" value="InterPro"/>
</dbReference>
<evidence type="ECO:0000256" key="2">
    <source>
        <dbReference type="SAM" id="MobiDB-lite"/>
    </source>
</evidence>
<dbReference type="InterPro" id="IPR006941">
    <property type="entry name" value="RNase_CAF1"/>
</dbReference>
<dbReference type="InterPro" id="IPR036397">
    <property type="entry name" value="RNaseH_sf"/>
</dbReference>
<name>A0A8D8JKF0_CULPI</name>
<dbReference type="GO" id="GO:0005634">
    <property type="term" value="C:nucleus"/>
    <property type="evidence" value="ECO:0007669"/>
    <property type="project" value="InterPro"/>
</dbReference>
<evidence type="ECO:0000259" key="3">
    <source>
        <dbReference type="Pfam" id="PF08675"/>
    </source>
</evidence>
<dbReference type="SUPFAM" id="SSF53098">
    <property type="entry name" value="Ribonuclease H-like"/>
    <property type="match status" value="1"/>
</dbReference>
<dbReference type="EMBL" id="HBUE01187862">
    <property type="protein sequence ID" value="CAG6523576.1"/>
    <property type="molecule type" value="Transcribed_RNA"/>
</dbReference>
<dbReference type="InterPro" id="IPR035979">
    <property type="entry name" value="RBD_domain_sf"/>
</dbReference>
<organism evidence="4">
    <name type="scientific">Culex pipiens</name>
    <name type="common">House mosquito</name>
    <dbReference type="NCBI Taxonomy" id="7175"/>
    <lineage>
        <taxon>Eukaryota</taxon>
        <taxon>Metazoa</taxon>
        <taxon>Ecdysozoa</taxon>
        <taxon>Arthropoda</taxon>
        <taxon>Hexapoda</taxon>
        <taxon>Insecta</taxon>
        <taxon>Pterygota</taxon>
        <taxon>Neoptera</taxon>
        <taxon>Endopterygota</taxon>
        <taxon>Diptera</taxon>
        <taxon>Nematocera</taxon>
        <taxon>Culicoidea</taxon>
        <taxon>Culicidae</taxon>
        <taxon>Culicinae</taxon>
        <taxon>Culicini</taxon>
        <taxon>Culex</taxon>
        <taxon>Culex</taxon>
    </lineage>
</organism>
<dbReference type="GO" id="GO:1990432">
    <property type="term" value="P:siRNA 3'-end processing"/>
    <property type="evidence" value="ECO:0007669"/>
    <property type="project" value="TreeGrafter"/>
</dbReference>
<dbReference type="CDD" id="cd12428">
    <property type="entry name" value="RRM_PARN"/>
    <property type="match status" value="1"/>
</dbReference>
<dbReference type="Pfam" id="PF08675">
    <property type="entry name" value="RNA_bind"/>
    <property type="match status" value="1"/>
</dbReference>
<dbReference type="Gene3D" id="3.30.420.10">
    <property type="entry name" value="Ribonuclease H-like superfamily/Ribonuclease H"/>
    <property type="match status" value="2"/>
</dbReference>
<dbReference type="EMBL" id="HBUE01293648">
    <property type="protein sequence ID" value="CAG6575249.1"/>
    <property type="molecule type" value="Transcribed_RNA"/>
</dbReference>
<dbReference type="AlphaFoldDB" id="A0A8D8JKF0"/>
<dbReference type="PANTHER" id="PTHR15092">
    <property type="entry name" value="POLY A -SPECIFIC RIBONUCLEASE/TARGET OF EGR1, MEMBER 1"/>
    <property type="match status" value="1"/>
</dbReference>
<dbReference type="Gene3D" id="3.30.70.330">
    <property type="match status" value="1"/>
</dbReference>
<evidence type="ECO:0000313" key="4">
    <source>
        <dbReference type="EMBL" id="CAG6575249.1"/>
    </source>
</evidence>
<dbReference type="InterPro" id="IPR012677">
    <property type="entry name" value="Nucleotide-bd_a/b_plait_sf"/>
</dbReference>
<dbReference type="CDD" id="cd02637">
    <property type="entry name" value="R3H_PARN"/>
    <property type="match status" value="1"/>
</dbReference>
<reference evidence="4" key="1">
    <citation type="submission" date="2021-05" db="EMBL/GenBank/DDBJ databases">
        <authorList>
            <person name="Alioto T."/>
            <person name="Alioto T."/>
            <person name="Gomez Garrido J."/>
        </authorList>
    </citation>
    <scope>NUCLEOTIDE SEQUENCE</scope>
</reference>
<accession>A0A8D8JKF0</accession>
<dbReference type="InterPro" id="IPR051181">
    <property type="entry name" value="CAF1_poly(A)_ribonucleases"/>
</dbReference>
<dbReference type="GO" id="GO:1990431">
    <property type="term" value="P:priRNA 3'-end processing"/>
    <property type="evidence" value="ECO:0007669"/>
    <property type="project" value="TreeGrafter"/>
</dbReference>
<dbReference type="GO" id="GO:0003723">
    <property type="term" value="F:RNA binding"/>
    <property type="evidence" value="ECO:0007669"/>
    <property type="project" value="InterPro"/>
</dbReference>
<feature type="region of interest" description="Disordered" evidence="2">
    <location>
        <begin position="549"/>
        <end position="571"/>
    </location>
</feature>
<dbReference type="GO" id="GO:0005737">
    <property type="term" value="C:cytoplasm"/>
    <property type="evidence" value="ECO:0007669"/>
    <property type="project" value="InterPro"/>
</dbReference>
<dbReference type="InterPro" id="IPR012337">
    <property type="entry name" value="RNaseH-like_sf"/>
</dbReference>
<sequence>MEITSKNFTDQLASIRQTIRDASFFAMDTEFTGLTSDRNVFPFDTPEEVYLKTVENSINFIVIQLGLAAFRVDPESGAVSYKCYNFYCFPKGRVHVFACQGESMRFLADHGFDFNKLFREGLSYCGEADEERMRADLKERQEQRAAALEAEEGEEANGSDVVNMVPVPATEEKLMAEIEERIGVFLGSEDKDFTITNCNGFQRKLVYQMIEAKFRKQISTSSVELENKHKGILVERKRTKEQDRKLEEEKVAQENVDLESAVGLSLVLQELSKTRKLIVGHNMLLDLMFVIRQFFRPLPYNFQDFKKTVRELFPLLLDTKYLCTNAELKVHVFSSVLGHVFEAIRKEPFKLPEVKSGSEEHSYSMDQEKQHEAGYDAYLTGLCFLGLASYFKVDLTNLTNDATLKMYFNRIYLLRVSEVNYIYIYGKEPSFSRDHIFYITFPENWRHVDILCRFRNYGQVFISWVNETSAFVTLHNRDHAAAVLKTIDKSNAAFTICTLNQFKAKQQCAGAKRRYDSGGSDRGGHKRPADKEVKAAVVLPAVTATEVTNFGTPSQAKKPRQQGTFADNDSW</sequence>
<dbReference type="InterPro" id="IPR014789">
    <property type="entry name" value="PolyA-riboNase_RNA-binding"/>
</dbReference>
<dbReference type="InterPro" id="IPR036867">
    <property type="entry name" value="R3H_dom_sf"/>
</dbReference>